<name>A0AAE1F8H9_PETCI</name>
<dbReference type="Pfam" id="PF13359">
    <property type="entry name" value="DDE_Tnp_4"/>
    <property type="match status" value="1"/>
</dbReference>
<dbReference type="Proteomes" id="UP001286313">
    <property type="component" value="Unassembled WGS sequence"/>
</dbReference>
<evidence type="ECO:0000256" key="7">
    <source>
        <dbReference type="ARBA" id="ARBA00023242"/>
    </source>
</evidence>
<gene>
    <name evidence="9" type="ORF">Pcinc_025583</name>
</gene>
<feature type="domain" description="DDE Tnp4" evidence="8">
    <location>
        <begin position="156"/>
        <end position="305"/>
    </location>
</feature>
<dbReference type="EMBL" id="JAWQEG010002891">
    <property type="protein sequence ID" value="KAK3869081.1"/>
    <property type="molecule type" value="Genomic_DNA"/>
</dbReference>
<evidence type="ECO:0000256" key="3">
    <source>
        <dbReference type="ARBA" id="ARBA00006958"/>
    </source>
</evidence>
<evidence type="ECO:0000256" key="2">
    <source>
        <dbReference type="ARBA" id="ARBA00004123"/>
    </source>
</evidence>
<accession>A0AAE1F8H9</accession>
<keyword evidence="6" id="KW-0378">Hydrolase</keyword>
<sequence>MDDYLDQLYELDELLELEAVDEFRRRRVIKRRNPFEYYSEEEFEQRYKLTKECATDLLKKISHHLPTSLNRRGLRVSPNLQLLVTLGYLASGNYQLSMGDCTDMSQPTASKCICKVSAAIAELAPDFIKFPDAAEEEEVIQQFSNIAGMPGVIGCIDGTHIPIKSPGGDDADLYRCSSNFFSLNVMGICDPSLRFTQLVVDWPGGYQDWDVFSGSRLFEKLESGEYQGHLLGDSSYPCRPYLLTPFPAPCTEKEWHYNAAHASTRGLIQRTFAVWKKRFAVLSTPVRTKLLTTKNIITACAVLHNIAINNGLSFNEPDNDEEEPLEEPEQLEVEDGHEGLYRRADVVLRYF</sequence>
<dbReference type="GO" id="GO:0005634">
    <property type="term" value="C:nucleus"/>
    <property type="evidence" value="ECO:0007669"/>
    <property type="project" value="UniProtKB-SubCell"/>
</dbReference>
<keyword evidence="4" id="KW-0540">Nuclease</keyword>
<dbReference type="GO" id="GO:0016787">
    <property type="term" value="F:hydrolase activity"/>
    <property type="evidence" value="ECO:0007669"/>
    <property type="project" value="UniProtKB-KW"/>
</dbReference>
<dbReference type="GO" id="GO:0046872">
    <property type="term" value="F:metal ion binding"/>
    <property type="evidence" value="ECO:0007669"/>
    <property type="project" value="UniProtKB-KW"/>
</dbReference>
<organism evidence="9 10">
    <name type="scientific">Petrolisthes cinctipes</name>
    <name type="common">Flat porcelain crab</name>
    <dbReference type="NCBI Taxonomy" id="88211"/>
    <lineage>
        <taxon>Eukaryota</taxon>
        <taxon>Metazoa</taxon>
        <taxon>Ecdysozoa</taxon>
        <taxon>Arthropoda</taxon>
        <taxon>Crustacea</taxon>
        <taxon>Multicrustacea</taxon>
        <taxon>Malacostraca</taxon>
        <taxon>Eumalacostraca</taxon>
        <taxon>Eucarida</taxon>
        <taxon>Decapoda</taxon>
        <taxon>Pleocyemata</taxon>
        <taxon>Anomura</taxon>
        <taxon>Galatheoidea</taxon>
        <taxon>Porcellanidae</taxon>
        <taxon>Petrolisthes</taxon>
    </lineage>
</organism>
<keyword evidence="10" id="KW-1185">Reference proteome</keyword>
<keyword evidence="5" id="KW-0479">Metal-binding</keyword>
<dbReference type="InterPro" id="IPR027806">
    <property type="entry name" value="HARBI1_dom"/>
</dbReference>
<protein>
    <recommendedName>
        <fullName evidence="8">DDE Tnp4 domain-containing protein</fullName>
    </recommendedName>
</protein>
<dbReference type="PANTHER" id="PTHR22930:SF289">
    <property type="entry name" value="DDE TNP4 DOMAIN-CONTAINING PROTEIN-RELATED"/>
    <property type="match status" value="1"/>
</dbReference>
<comment type="subcellular location">
    <subcellularLocation>
        <location evidence="2">Nucleus</location>
    </subcellularLocation>
</comment>
<comment type="caution">
    <text evidence="9">The sequence shown here is derived from an EMBL/GenBank/DDBJ whole genome shotgun (WGS) entry which is preliminary data.</text>
</comment>
<comment type="cofactor">
    <cofactor evidence="1">
        <name>a divalent metal cation</name>
        <dbReference type="ChEBI" id="CHEBI:60240"/>
    </cofactor>
</comment>
<reference evidence="9" key="1">
    <citation type="submission" date="2023-10" db="EMBL/GenBank/DDBJ databases">
        <title>Genome assemblies of two species of porcelain crab, Petrolisthes cinctipes and Petrolisthes manimaculis (Anomura: Porcellanidae).</title>
        <authorList>
            <person name="Angst P."/>
        </authorList>
    </citation>
    <scope>NUCLEOTIDE SEQUENCE</scope>
    <source>
        <strain evidence="9">PB745_01</strain>
        <tissue evidence="9">Gill</tissue>
    </source>
</reference>
<evidence type="ECO:0000256" key="4">
    <source>
        <dbReference type="ARBA" id="ARBA00022722"/>
    </source>
</evidence>
<dbReference type="InterPro" id="IPR045249">
    <property type="entry name" value="HARBI1-like"/>
</dbReference>
<dbReference type="PANTHER" id="PTHR22930">
    <property type="match status" value="1"/>
</dbReference>
<dbReference type="AlphaFoldDB" id="A0AAE1F8H9"/>
<dbReference type="GO" id="GO:0004518">
    <property type="term" value="F:nuclease activity"/>
    <property type="evidence" value="ECO:0007669"/>
    <property type="project" value="UniProtKB-KW"/>
</dbReference>
<keyword evidence="7" id="KW-0539">Nucleus</keyword>
<comment type="similarity">
    <text evidence="3">Belongs to the HARBI1 family.</text>
</comment>
<evidence type="ECO:0000259" key="8">
    <source>
        <dbReference type="Pfam" id="PF13359"/>
    </source>
</evidence>
<evidence type="ECO:0000256" key="5">
    <source>
        <dbReference type="ARBA" id="ARBA00022723"/>
    </source>
</evidence>
<evidence type="ECO:0000313" key="9">
    <source>
        <dbReference type="EMBL" id="KAK3869081.1"/>
    </source>
</evidence>
<evidence type="ECO:0000256" key="1">
    <source>
        <dbReference type="ARBA" id="ARBA00001968"/>
    </source>
</evidence>
<evidence type="ECO:0000256" key="6">
    <source>
        <dbReference type="ARBA" id="ARBA00022801"/>
    </source>
</evidence>
<proteinExistence type="inferred from homology"/>
<evidence type="ECO:0000313" key="10">
    <source>
        <dbReference type="Proteomes" id="UP001286313"/>
    </source>
</evidence>